<dbReference type="KEGG" id="pnd:Pla175_50180"/>
<protein>
    <recommendedName>
        <fullName evidence="4">Imelysin</fullName>
    </recommendedName>
</protein>
<reference evidence="2 3" key="1">
    <citation type="submission" date="2019-02" db="EMBL/GenBank/DDBJ databases">
        <title>Deep-cultivation of Planctomycetes and their phenomic and genomic characterization uncovers novel biology.</title>
        <authorList>
            <person name="Wiegand S."/>
            <person name="Jogler M."/>
            <person name="Boedeker C."/>
            <person name="Pinto D."/>
            <person name="Vollmers J."/>
            <person name="Rivas-Marin E."/>
            <person name="Kohn T."/>
            <person name="Peeters S.H."/>
            <person name="Heuer A."/>
            <person name="Rast P."/>
            <person name="Oberbeckmann S."/>
            <person name="Bunk B."/>
            <person name="Jeske O."/>
            <person name="Meyerdierks A."/>
            <person name="Storesund J.E."/>
            <person name="Kallscheuer N."/>
            <person name="Luecker S."/>
            <person name="Lage O.M."/>
            <person name="Pohl T."/>
            <person name="Merkel B.J."/>
            <person name="Hornburger P."/>
            <person name="Mueller R.-W."/>
            <person name="Bruemmer F."/>
            <person name="Labrenz M."/>
            <person name="Spormann A.M."/>
            <person name="Op den Camp H."/>
            <person name="Overmann J."/>
            <person name="Amann R."/>
            <person name="Jetten M.S.M."/>
            <person name="Mascher T."/>
            <person name="Medema M.H."/>
            <person name="Devos D.P."/>
            <person name="Kaster A.-K."/>
            <person name="Ovreas L."/>
            <person name="Rohde M."/>
            <person name="Galperin M.Y."/>
            <person name="Jogler C."/>
        </authorList>
    </citation>
    <scope>NUCLEOTIDE SEQUENCE [LARGE SCALE GENOMIC DNA]</scope>
    <source>
        <strain evidence="2 3">Pla175</strain>
    </source>
</reference>
<evidence type="ECO:0000256" key="1">
    <source>
        <dbReference type="SAM" id="SignalP"/>
    </source>
</evidence>
<dbReference type="EMBL" id="CP036291">
    <property type="protein sequence ID" value="QDU91588.1"/>
    <property type="molecule type" value="Genomic_DNA"/>
</dbReference>
<sequence length="429" mass="46549" precursor="true">MMQSFSMRWTCLFLVALAGLCPHPAAAQYKQDPVDQKLNRQRQIAIRYAKSPSGDPAERKNFDDYLTRYYFPAMTRTDETSLGELGDLRFDLFSQFIWPADASLQSDLTAKAYAYSMNVIKGFREYHPAVVYNAVLILGGLDKTYAIEKGANQRPAVPLPEANARLAQIVGLGLKGTFSPSMLAGALVGLERHSRAFAGLDRDGKRQTFAALLAVLKQEDFPPEVNREVRGWLRMRAAEGLANIGVAGGGALEAMTAMIANDDLHLDNRSRIAALLGQESFKLPEGAASLAAAEAVVALASDVAKYERDEANEFEDLQAGVVRSGGPVISSSRFEVDPLEGFLTYNRGALIAQLMHLKDSLTALAPVAGPRSEALTQMAAATDKLINVAKDPRGTQDLDVTLEIDRWAAEIRQLAKPAGAEPEEAIAPL</sequence>
<dbReference type="Proteomes" id="UP000317429">
    <property type="component" value="Chromosome"/>
</dbReference>
<evidence type="ECO:0000313" key="2">
    <source>
        <dbReference type="EMBL" id="QDU91588.1"/>
    </source>
</evidence>
<evidence type="ECO:0008006" key="4">
    <source>
        <dbReference type="Google" id="ProtNLM"/>
    </source>
</evidence>
<feature type="signal peptide" evidence="1">
    <location>
        <begin position="1"/>
        <end position="27"/>
    </location>
</feature>
<feature type="chain" id="PRO_5022088917" description="Imelysin" evidence="1">
    <location>
        <begin position="28"/>
        <end position="429"/>
    </location>
</feature>
<accession>A0A518DJE1</accession>
<proteinExistence type="predicted"/>
<evidence type="ECO:0000313" key="3">
    <source>
        <dbReference type="Proteomes" id="UP000317429"/>
    </source>
</evidence>
<organism evidence="2 3">
    <name type="scientific">Pirellulimonas nuda</name>
    <dbReference type="NCBI Taxonomy" id="2528009"/>
    <lineage>
        <taxon>Bacteria</taxon>
        <taxon>Pseudomonadati</taxon>
        <taxon>Planctomycetota</taxon>
        <taxon>Planctomycetia</taxon>
        <taxon>Pirellulales</taxon>
        <taxon>Lacipirellulaceae</taxon>
        <taxon>Pirellulimonas</taxon>
    </lineage>
</organism>
<gene>
    <name evidence="2" type="ORF">Pla175_50180</name>
</gene>
<dbReference type="OrthoDB" id="266612at2"/>
<name>A0A518DJE1_9BACT</name>
<dbReference type="AlphaFoldDB" id="A0A518DJE1"/>
<keyword evidence="3" id="KW-1185">Reference proteome</keyword>
<keyword evidence="1" id="KW-0732">Signal</keyword>